<organism evidence="6 7">
    <name type="scientific">Asparagus officinalis</name>
    <name type="common">Garden asparagus</name>
    <dbReference type="NCBI Taxonomy" id="4686"/>
    <lineage>
        <taxon>Eukaryota</taxon>
        <taxon>Viridiplantae</taxon>
        <taxon>Streptophyta</taxon>
        <taxon>Embryophyta</taxon>
        <taxon>Tracheophyta</taxon>
        <taxon>Spermatophyta</taxon>
        <taxon>Magnoliopsida</taxon>
        <taxon>Liliopsida</taxon>
        <taxon>Asparagales</taxon>
        <taxon>Asparagaceae</taxon>
        <taxon>Asparagoideae</taxon>
        <taxon>Asparagus</taxon>
    </lineage>
</organism>
<dbReference type="PROSITE" id="PS51795">
    <property type="entry name" value="ZF_FLZ"/>
    <property type="match status" value="1"/>
</dbReference>
<evidence type="ECO:0000256" key="1">
    <source>
        <dbReference type="ARBA" id="ARBA00009374"/>
    </source>
</evidence>
<evidence type="ECO:0000313" key="6">
    <source>
        <dbReference type="EMBL" id="ONK71830.1"/>
    </source>
</evidence>
<gene>
    <name evidence="6" type="ORF">A4U43_C04F12830</name>
</gene>
<dbReference type="InterPro" id="IPR007650">
    <property type="entry name" value="Zf-FLZ_dom"/>
</dbReference>
<name>A0A5P1F5S5_ASPOF</name>
<dbReference type="PANTHER" id="PTHR46057:SF9">
    <property type="entry name" value="FCS-LIKE ZINC FINGER 1"/>
    <property type="match status" value="1"/>
</dbReference>
<dbReference type="AlphaFoldDB" id="A0A5P1F5S5"/>
<dbReference type="GO" id="GO:0046872">
    <property type="term" value="F:metal ion binding"/>
    <property type="evidence" value="ECO:0007669"/>
    <property type="project" value="UniProtKB-KW"/>
</dbReference>
<dbReference type="InterPro" id="IPR044533">
    <property type="entry name" value="FLZ1/2/3"/>
</dbReference>
<accession>A0A5P1F5S5</accession>
<feature type="domain" description="FLZ-type" evidence="5">
    <location>
        <begin position="27"/>
        <end position="71"/>
    </location>
</feature>
<comment type="similarity">
    <text evidence="1">Belongs to the FLZ family.</text>
</comment>
<evidence type="ECO:0000256" key="2">
    <source>
        <dbReference type="ARBA" id="ARBA00022723"/>
    </source>
</evidence>
<feature type="region of interest" description="Disordered" evidence="4">
    <location>
        <begin position="77"/>
        <end position="98"/>
    </location>
</feature>
<dbReference type="OrthoDB" id="1916924at2759"/>
<keyword evidence="2" id="KW-0479">Metal-binding</keyword>
<sequence length="110" mass="12357">MEGSSSTQFSSLFFSCDPAVSEEKPHYFLDSCFLCKTPLHVGDELFMYKGDAPFCSEECRQQQIEIDDAKGRRKMKMSKKLKSKVGDDSNNSTAKPNEVYLRQADTAVAV</sequence>
<keyword evidence="7" id="KW-1185">Reference proteome</keyword>
<evidence type="ECO:0000259" key="5">
    <source>
        <dbReference type="PROSITE" id="PS51795"/>
    </source>
</evidence>
<dbReference type="EMBL" id="CM007384">
    <property type="protein sequence ID" value="ONK71830.1"/>
    <property type="molecule type" value="Genomic_DNA"/>
</dbReference>
<evidence type="ECO:0000256" key="4">
    <source>
        <dbReference type="SAM" id="MobiDB-lite"/>
    </source>
</evidence>
<dbReference type="PANTHER" id="PTHR46057">
    <property type="entry name" value="FCS-LIKE ZINC FINGER 1-RELATED"/>
    <property type="match status" value="1"/>
</dbReference>
<dbReference type="Pfam" id="PF04570">
    <property type="entry name" value="zf-FLZ"/>
    <property type="match status" value="1"/>
</dbReference>
<proteinExistence type="inferred from homology"/>
<evidence type="ECO:0000256" key="3">
    <source>
        <dbReference type="PROSITE-ProRule" id="PRU01131"/>
    </source>
</evidence>
<feature type="zinc finger region" description="FLZ-type" evidence="3">
    <location>
        <begin position="27"/>
        <end position="71"/>
    </location>
</feature>
<dbReference type="Gramene" id="ONK71830">
    <property type="protein sequence ID" value="ONK71830"/>
    <property type="gene ID" value="A4U43_C04F12830"/>
</dbReference>
<evidence type="ECO:0000313" key="7">
    <source>
        <dbReference type="Proteomes" id="UP000243459"/>
    </source>
</evidence>
<protein>
    <recommendedName>
        <fullName evidence="5">FLZ-type domain-containing protein</fullName>
    </recommendedName>
</protein>
<reference evidence="7" key="1">
    <citation type="journal article" date="2017" name="Nat. Commun.">
        <title>The asparagus genome sheds light on the origin and evolution of a young Y chromosome.</title>
        <authorList>
            <person name="Harkess A."/>
            <person name="Zhou J."/>
            <person name="Xu C."/>
            <person name="Bowers J.E."/>
            <person name="Van der Hulst R."/>
            <person name="Ayyampalayam S."/>
            <person name="Mercati F."/>
            <person name="Riccardi P."/>
            <person name="McKain M.R."/>
            <person name="Kakrana A."/>
            <person name="Tang H."/>
            <person name="Ray J."/>
            <person name="Groenendijk J."/>
            <person name="Arikit S."/>
            <person name="Mathioni S.M."/>
            <person name="Nakano M."/>
            <person name="Shan H."/>
            <person name="Telgmann-Rauber A."/>
            <person name="Kanno A."/>
            <person name="Yue Z."/>
            <person name="Chen H."/>
            <person name="Li W."/>
            <person name="Chen Y."/>
            <person name="Xu X."/>
            <person name="Zhang Y."/>
            <person name="Luo S."/>
            <person name="Chen H."/>
            <person name="Gao J."/>
            <person name="Mao Z."/>
            <person name="Pires J.C."/>
            <person name="Luo M."/>
            <person name="Kudrna D."/>
            <person name="Wing R.A."/>
            <person name="Meyers B.C."/>
            <person name="Yi K."/>
            <person name="Kong H."/>
            <person name="Lavrijsen P."/>
            <person name="Sunseri F."/>
            <person name="Falavigna A."/>
            <person name="Ye Y."/>
            <person name="Leebens-Mack J.H."/>
            <person name="Chen G."/>
        </authorList>
    </citation>
    <scope>NUCLEOTIDE SEQUENCE [LARGE SCALE GENOMIC DNA]</scope>
    <source>
        <strain evidence="7">cv. DH0086</strain>
    </source>
</reference>
<dbReference type="Proteomes" id="UP000243459">
    <property type="component" value="Chromosome 4"/>
</dbReference>